<dbReference type="InterPro" id="IPR011992">
    <property type="entry name" value="EF-hand-dom_pair"/>
</dbReference>
<dbReference type="Gene3D" id="1.10.238.10">
    <property type="entry name" value="EF-hand"/>
    <property type="match status" value="1"/>
</dbReference>
<feature type="domain" description="EF-hand" evidence="2">
    <location>
        <begin position="37"/>
        <end position="54"/>
    </location>
</feature>
<keyword evidence="4" id="KW-1185">Reference proteome</keyword>
<organism evidence="3 4">
    <name type="scientific">Sphingomonas canadensis</name>
    <dbReference type="NCBI Taxonomy" id="1219257"/>
    <lineage>
        <taxon>Bacteria</taxon>
        <taxon>Pseudomonadati</taxon>
        <taxon>Pseudomonadota</taxon>
        <taxon>Alphaproteobacteria</taxon>
        <taxon>Sphingomonadales</taxon>
        <taxon>Sphingomonadaceae</taxon>
        <taxon>Sphingomonas</taxon>
    </lineage>
</organism>
<proteinExistence type="predicted"/>
<evidence type="ECO:0000313" key="3">
    <source>
        <dbReference type="EMBL" id="MFD0948052.1"/>
    </source>
</evidence>
<protein>
    <recommendedName>
        <fullName evidence="2">EF-hand domain-containing protein</fullName>
    </recommendedName>
</protein>
<feature type="compositionally biased region" description="Basic and acidic residues" evidence="1">
    <location>
        <begin position="103"/>
        <end position="112"/>
    </location>
</feature>
<comment type="caution">
    <text evidence="3">The sequence shown here is derived from an EMBL/GenBank/DDBJ whole genome shotgun (WGS) entry which is preliminary data.</text>
</comment>
<evidence type="ECO:0000313" key="4">
    <source>
        <dbReference type="Proteomes" id="UP001596977"/>
    </source>
</evidence>
<feature type="compositionally biased region" description="Basic and acidic residues" evidence="1">
    <location>
        <begin position="77"/>
        <end position="93"/>
    </location>
</feature>
<dbReference type="Pfam" id="PF13202">
    <property type="entry name" value="EF-hand_5"/>
    <property type="match status" value="2"/>
</dbReference>
<dbReference type="RefSeq" id="WP_264945872.1">
    <property type="nucleotide sequence ID" value="NZ_JAPDRA010000010.1"/>
</dbReference>
<dbReference type="Proteomes" id="UP001596977">
    <property type="component" value="Unassembled WGS sequence"/>
</dbReference>
<dbReference type="PROSITE" id="PS00018">
    <property type="entry name" value="EF_HAND_1"/>
    <property type="match status" value="1"/>
</dbReference>
<gene>
    <name evidence="3" type="ORF">ACFQ1E_17040</name>
</gene>
<sequence length="127" mass="13262">MNQKLKLGLAALGGAVLASGLGAGIAYAGMNSELGPFGRADVDGNGQLTKTEWVKAAGDRFDRLDVNKDGKLVWSELPRRMRHGDGHGFRHGPDGPGGPGRGFEARDPDDRPAPPPAQPAAPVQNTN</sequence>
<accession>A0ABW3HEW0</accession>
<feature type="domain" description="EF-hand" evidence="2">
    <location>
        <begin position="59"/>
        <end position="76"/>
    </location>
</feature>
<dbReference type="InterPro" id="IPR018247">
    <property type="entry name" value="EF_Hand_1_Ca_BS"/>
</dbReference>
<name>A0ABW3HEW0_9SPHN</name>
<evidence type="ECO:0000256" key="1">
    <source>
        <dbReference type="SAM" id="MobiDB-lite"/>
    </source>
</evidence>
<dbReference type="SUPFAM" id="SSF47473">
    <property type="entry name" value="EF-hand"/>
    <property type="match status" value="1"/>
</dbReference>
<reference evidence="4" key="1">
    <citation type="journal article" date="2019" name="Int. J. Syst. Evol. Microbiol.">
        <title>The Global Catalogue of Microorganisms (GCM) 10K type strain sequencing project: providing services to taxonomists for standard genome sequencing and annotation.</title>
        <authorList>
            <consortium name="The Broad Institute Genomics Platform"/>
            <consortium name="The Broad Institute Genome Sequencing Center for Infectious Disease"/>
            <person name="Wu L."/>
            <person name="Ma J."/>
        </authorList>
    </citation>
    <scope>NUCLEOTIDE SEQUENCE [LARGE SCALE GENOMIC DNA]</scope>
    <source>
        <strain evidence="4">CCUG 62982</strain>
    </source>
</reference>
<dbReference type="EMBL" id="JBHTJG010000010">
    <property type="protein sequence ID" value="MFD0948052.1"/>
    <property type="molecule type" value="Genomic_DNA"/>
</dbReference>
<feature type="region of interest" description="Disordered" evidence="1">
    <location>
        <begin position="77"/>
        <end position="127"/>
    </location>
</feature>
<evidence type="ECO:0000259" key="2">
    <source>
        <dbReference type="Pfam" id="PF13202"/>
    </source>
</evidence>
<dbReference type="InterPro" id="IPR002048">
    <property type="entry name" value="EF_hand_dom"/>
</dbReference>